<dbReference type="InterPro" id="IPR000595">
    <property type="entry name" value="cNMP-bd_dom"/>
</dbReference>
<feature type="domain" description="HTH crp-type" evidence="5">
    <location>
        <begin position="130"/>
        <end position="198"/>
    </location>
</feature>
<evidence type="ECO:0000256" key="3">
    <source>
        <dbReference type="ARBA" id="ARBA00023163"/>
    </source>
</evidence>
<evidence type="ECO:0000313" key="6">
    <source>
        <dbReference type="EMBL" id="MFD2567964.1"/>
    </source>
</evidence>
<keyword evidence="1" id="KW-0805">Transcription regulation</keyword>
<dbReference type="RefSeq" id="WP_379666668.1">
    <property type="nucleotide sequence ID" value="NZ_JBHULH010000004.1"/>
</dbReference>
<reference evidence="7" key="1">
    <citation type="journal article" date="2019" name="Int. J. Syst. Evol. Microbiol.">
        <title>The Global Catalogue of Microorganisms (GCM) 10K type strain sequencing project: providing services to taxonomists for standard genome sequencing and annotation.</title>
        <authorList>
            <consortium name="The Broad Institute Genomics Platform"/>
            <consortium name="The Broad Institute Genome Sequencing Center for Infectious Disease"/>
            <person name="Wu L."/>
            <person name="Ma J."/>
        </authorList>
    </citation>
    <scope>NUCLEOTIDE SEQUENCE [LARGE SCALE GENOMIC DNA]</scope>
    <source>
        <strain evidence="7">KCTC 52127</strain>
    </source>
</reference>
<accession>A0ABW5LUP8</accession>
<dbReference type="Pfam" id="PF13545">
    <property type="entry name" value="HTH_Crp_2"/>
    <property type="match status" value="1"/>
</dbReference>
<dbReference type="CDD" id="cd00038">
    <property type="entry name" value="CAP_ED"/>
    <property type="match status" value="1"/>
</dbReference>
<evidence type="ECO:0000313" key="7">
    <source>
        <dbReference type="Proteomes" id="UP001597508"/>
    </source>
</evidence>
<feature type="domain" description="Cyclic nucleotide-binding" evidence="4">
    <location>
        <begin position="14"/>
        <end position="116"/>
    </location>
</feature>
<organism evidence="6 7">
    <name type="scientific">Pseudotenacibaculum haliotis</name>
    <dbReference type="NCBI Taxonomy" id="1862138"/>
    <lineage>
        <taxon>Bacteria</taxon>
        <taxon>Pseudomonadati</taxon>
        <taxon>Bacteroidota</taxon>
        <taxon>Flavobacteriia</taxon>
        <taxon>Flavobacteriales</taxon>
        <taxon>Flavobacteriaceae</taxon>
        <taxon>Pseudotenacibaculum</taxon>
    </lineage>
</organism>
<dbReference type="PROSITE" id="PS50042">
    <property type="entry name" value="CNMP_BINDING_3"/>
    <property type="match status" value="1"/>
</dbReference>
<dbReference type="PANTHER" id="PTHR24567:SF28">
    <property type="entry name" value="LISTERIOLYSIN REGULATORY PROTEIN"/>
    <property type="match status" value="1"/>
</dbReference>
<dbReference type="Pfam" id="PF00027">
    <property type="entry name" value="cNMP_binding"/>
    <property type="match status" value="1"/>
</dbReference>
<dbReference type="PANTHER" id="PTHR24567">
    <property type="entry name" value="CRP FAMILY TRANSCRIPTIONAL REGULATORY PROTEIN"/>
    <property type="match status" value="1"/>
</dbReference>
<keyword evidence="3" id="KW-0804">Transcription</keyword>
<dbReference type="InterPro" id="IPR036390">
    <property type="entry name" value="WH_DNA-bd_sf"/>
</dbReference>
<dbReference type="SMART" id="SM00100">
    <property type="entry name" value="cNMP"/>
    <property type="match status" value="1"/>
</dbReference>
<dbReference type="InterPro" id="IPR050397">
    <property type="entry name" value="Env_Response_Regulators"/>
</dbReference>
<dbReference type="EMBL" id="JBHULH010000004">
    <property type="protein sequence ID" value="MFD2567964.1"/>
    <property type="molecule type" value="Genomic_DNA"/>
</dbReference>
<dbReference type="InterPro" id="IPR018490">
    <property type="entry name" value="cNMP-bd_dom_sf"/>
</dbReference>
<proteinExistence type="predicted"/>
<dbReference type="SUPFAM" id="SSF46785">
    <property type="entry name" value="Winged helix' DNA-binding domain"/>
    <property type="match status" value="1"/>
</dbReference>
<evidence type="ECO:0000259" key="4">
    <source>
        <dbReference type="PROSITE" id="PS50042"/>
    </source>
</evidence>
<dbReference type="Proteomes" id="UP001597508">
    <property type="component" value="Unassembled WGS sequence"/>
</dbReference>
<keyword evidence="2" id="KW-0238">DNA-binding</keyword>
<name>A0ABW5LUP8_9FLAO</name>
<gene>
    <name evidence="6" type="ORF">ACFSRZ_11310</name>
</gene>
<evidence type="ECO:0000256" key="1">
    <source>
        <dbReference type="ARBA" id="ARBA00023015"/>
    </source>
</evidence>
<dbReference type="SUPFAM" id="SSF51206">
    <property type="entry name" value="cAMP-binding domain-like"/>
    <property type="match status" value="1"/>
</dbReference>
<dbReference type="PROSITE" id="PS51063">
    <property type="entry name" value="HTH_CRP_2"/>
    <property type="match status" value="1"/>
</dbReference>
<evidence type="ECO:0000259" key="5">
    <source>
        <dbReference type="PROSITE" id="PS51063"/>
    </source>
</evidence>
<comment type="caution">
    <text evidence="6">The sequence shown here is derived from an EMBL/GenBank/DDBJ whole genome shotgun (WGS) entry which is preliminary data.</text>
</comment>
<dbReference type="PRINTS" id="PR00034">
    <property type="entry name" value="HTHCRP"/>
</dbReference>
<evidence type="ECO:0000256" key="2">
    <source>
        <dbReference type="ARBA" id="ARBA00023125"/>
    </source>
</evidence>
<dbReference type="Gene3D" id="2.60.120.10">
    <property type="entry name" value="Jelly Rolls"/>
    <property type="match status" value="1"/>
</dbReference>
<protein>
    <submittedName>
        <fullName evidence="6">Crp/Fnr family transcriptional regulator</fullName>
    </submittedName>
</protein>
<dbReference type="InterPro" id="IPR014710">
    <property type="entry name" value="RmlC-like_jellyroll"/>
</dbReference>
<dbReference type="InterPro" id="IPR012318">
    <property type="entry name" value="HTH_CRP"/>
</dbReference>
<keyword evidence="7" id="KW-1185">Reference proteome</keyword>
<sequence>MIHKELLIQFGALEKDYQKNDRIFSEQDYARYYYQILNGVVKMNNYNEDGKEFIQGIFYKDQSFGEPPLFADITYPANAEAITDTTILALPKEALLELLYKNPDIHLNVTKALANRLYYKAIIATEISSHEPEHRVLRFIDYLKHEVHKTPEKFAFQVEHTRQQIADLLGLRVETVIRVIKNLEKKNEVRILKRKVYR</sequence>